<sequence length="235" mass="26126">MVPETPSLATVKEKELRLALVCYGGISLAIYQHGVTKEILKLVRASKAYHTGTDQKEKQQATHTFKSIAGDSPEYSTEEIYFDFLKTIGSGNLDLRVIVDVIAGSSAGGINGIVLARALAHDLRIEPITDMWINEADIARVLAAEAKAEFWNKWYVRPFIGPFIWGLAHKKNPLSSIPDQETKKKLSLFLRSRWFEPPLGGQLFSNILLDGLGAMGEPRTNTASLLPQVTSWIFW</sequence>
<dbReference type="Gene3D" id="3.40.1090.10">
    <property type="entry name" value="Cytosolic phospholipase A2 catalytic domain"/>
    <property type="match status" value="1"/>
</dbReference>
<accession>A0A418X7P7</accession>
<proteinExistence type="predicted"/>
<dbReference type="AlphaFoldDB" id="A0A418X7P7"/>
<dbReference type="Proteomes" id="UP000284006">
    <property type="component" value="Unassembled WGS sequence"/>
</dbReference>
<dbReference type="SUPFAM" id="SSF52151">
    <property type="entry name" value="FabD/lysophospholipase-like"/>
    <property type="match status" value="1"/>
</dbReference>
<protein>
    <submittedName>
        <fullName evidence="1">Uncharacterized protein</fullName>
    </submittedName>
</protein>
<comment type="caution">
    <text evidence="1">The sequence shown here is derived from an EMBL/GenBank/DDBJ whole genome shotgun (WGS) entry which is preliminary data.</text>
</comment>
<evidence type="ECO:0000313" key="2">
    <source>
        <dbReference type="Proteomes" id="UP000284006"/>
    </source>
</evidence>
<reference evidence="1 2" key="1">
    <citation type="submission" date="2018-09" db="EMBL/GenBank/DDBJ databases">
        <authorList>
            <person name="Zhu H."/>
        </authorList>
    </citation>
    <scope>NUCLEOTIDE SEQUENCE [LARGE SCALE GENOMIC DNA]</scope>
    <source>
        <strain evidence="1 2">K1S02-61</strain>
    </source>
</reference>
<dbReference type="EMBL" id="QYUP01000186">
    <property type="protein sequence ID" value="RJG08487.1"/>
    <property type="molecule type" value="Genomic_DNA"/>
</dbReference>
<dbReference type="InterPro" id="IPR016035">
    <property type="entry name" value="Acyl_Trfase/lysoPLipase"/>
</dbReference>
<organism evidence="1 2">
    <name type="scientific">Massilia cavernae</name>
    <dbReference type="NCBI Taxonomy" id="2320864"/>
    <lineage>
        <taxon>Bacteria</taxon>
        <taxon>Pseudomonadati</taxon>
        <taxon>Pseudomonadota</taxon>
        <taxon>Betaproteobacteria</taxon>
        <taxon>Burkholderiales</taxon>
        <taxon>Oxalobacteraceae</taxon>
        <taxon>Telluria group</taxon>
        <taxon>Massilia</taxon>
    </lineage>
</organism>
<keyword evidence="2" id="KW-1185">Reference proteome</keyword>
<gene>
    <name evidence="1" type="ORF">D3872_23735</name>
</gene>
<dbReference type="OrthoDB" id="8728704at2"/>
<evidence type="ECO:0000313" key="1">
    <source>
        <dbReference type="EMBL" id="RJG08487.1"/>
    </source>
</evidence>
<name>A0A418X7P7_9BURK</name>